<keyword evidence="5 9" id="KW-0378">Hydrolase</keyword>
<name>A0ABP4F8W9_9ACTN</name>
<dbReference type="SUPFAM" id="SSF53448">
    <property type="entry name" value="Nucleotide-diphospho-sugar transferases"/>
    <property type="match status" value="1"/>
</dbReference>
<dbReference type="PANTHER" id="PTHR42891">
    <property type="entry name" value="D-GLYCERO-BETA-D-MANNO-HEPTOSE-1,7-BISPHOSPHATE 7-PHOSPHATASE"/>
    <property type="match status" value="1"/>
</dbReference>
<dbReference type="NCBIfam" id="TIGR01662">
    <property type="entry name" value="HAD-SF-IIIA"/>
    <property type="match status" value="1"/>
</dbReference>
<dbReference type="Pfam" id="PF00535">
    <property type="entry name" value="Glycos_transf_2"/>
    <property type="match status" value="1"/>
</dbReference>
<evidence type="ECO:0000313" key="10">
    <source>
        <dbReference type="Proteomes" id="UP001499979"/>
    </source>
</evidence>
<proteinExistence type="inferred from homology"/>
<evidence type="ECO:0000256" key="5">
    <source>
        <dbReference type="ARBA" id="ARBA00022801"/>
    </source>
</evidence>
<dbReference type="InterPro" id="IPR001173">
    <property type="entry name" value="Glyco_trans_2-like"/>
</dbReference>
<dbReference type="InterPro" id="IPR029044">
    <property type="entry name" value="Nucleotide-diphossugar_trans"/>
</dbReference>
<dbReference type="NCBIfam" id="TIGR01656">
    <property type="entry name" value="Histidinol-ppas"/>
    <property type="match status" value="1"/>
</dbReference>
<organism evidence="9 10">
    <name type="scientific">Nocardioides aquiterrae</name>
    <dbReference type="NCBI Taxonomy" id="203799"/>
    <lineage>
        <taxon>Bacteria</taxon>
        <taxon>Bacillati</taxon>
        <taxon>Actinomycetota</taxon>
        <taxon>Actinomycetes</taxon>
        <taxon>Propionibacteriales</taxon>
        <taxon>Nocardioidaceae</taxon>
        <taxon>Nocardioides</taxon>
    </lineage>
</organism>
<dbReference type="PANTHER" id="PTHR42891:SF1">
    <property type="entry name" value="D-GLYCERO-BETA-D-MANNO-HEPTOSE-1,7-BISPHOSPHATE 7-PHOSPHATASE"/>
    <property type="match status" value="1"/>
</dbReference>
<evidence type="ECO:0000313" key="9">
    <source>
        <dbReference type="EMBL" id="GAA1156929.1"/>
    </source>
</evidence>
<comment type="subcellular location">
    <subcellularLocation>
        <location evidence="1">Cytoplasm</location>
    </subcellularLocation>
</comment>
<keyword evidence="10" id="KW-1185">Reference proteome</keyword>
<evidence type="ECO:0000256" key="7">
    <source>
        <dbReference type="ARBA" id="ARBA00031828"/>
    </source>
</evidence>
<dbReference type="GO" id="GO:0016787">
    <property type="term" value="F:hydrolase activity"/>
    <property type="evidence" value="ECO:0007669"/>
    <property type="project" value="UniProtKB-KW"/>
</dbReference>
<dbReference type="EMBL" id="BAAAJE010000023">
    <property type="protein sequence ID" value="GAA1156929.1"/>
    <property type="molecule type" value="Genomic_DNA"/>
</dbReference>
<dbReference type="Gene3D" id="3.90.550.10">
    <property type="entry name" value="Spore Coat Polysaccharide Biosynthesis Protein SpsA, Chain A"/>
    <property type="match status" value="1"/>
</dbReference>
<protein>
    <recommendedName>
        <fullName evidence="7">D,D-heptose 1,7-bisphosphate phosphatase</fullName>
    </recommendedName>
</protein>
<evidence type="ECO:0000256" key="3">
    <source>
        <dbReference type="ARBA" id="ARBA00022490"/>
    </source>
</evidence>
<sequence>MTPVPTSIVVPTVGRASLSALGAALAQQTRAVDVPVVVVDDRPGGADLDLDAHGLDLRVVRSGGGGPARARNVGWRHTRSEWVSFLDDDVLPDPDWFEVLAGDLELAGAAVGSAGRVRVPLPADRRPTDWERGTAGLEHARWITADLTYRRDALSAVGGFDERFPRAFREDADLALRLGADRGTVVAGARGVTHPVRPADDWASLRQQAGNADDRLMRTLHGPDWWTRAQAPRGRIRRHAATTAAGLLALAGLATRRRALAALGAAGWLAGTAELAWARIAPGPRDAAEVRRMLLTSAAIPAAACWHALRGELAHRRAAPWRGLPDLVLLDRDGTLVHDVPYNGDPELVAPVPGARAALNALRERGVRLAVVTNQSAIGTGRLDRGQVDAVNARVEELLGPFEAFYVCPHAPGQGCSCRKPAPGLVKQACGELGVDPARCVLVGDIGSDIAAAEAAGVPAYLVPTPQTRPEEIAAAPRVAASLAEAVETILRGDG</sequence>
<evidence type="ECO:0000256" key="4">
    <source>
        <dbReference type="ARBA" id="ARBA00022723"/>
    </source>
</evidence>
<evidence type="ECO:0000259" key="8">
    <source>
        <dbReference type="Pfam" id="PF00535"/>
    </source>
</evidence>
<dbReference type="Proteomes" id="UP001499979">
    <property type="component" value="Unassembled WGS sequence"/>
</dbReference>
<keyword evidence="6" id="KW-0119">Carbohydrate metabolism</keyword>
<dbReference type="InterPro" id="IPR006543">
    <property type="entry name" value="Histidinol-phos"/>
</dbReference>
<reference evidence="10" key="1">
    <citation type="journal article" date="2019" name="Int. J. Syst. Evol. Microbiol.">
        <title>The Global Catalogue of Microorganisms (GCM) 10K type strain sequencing project: providing services to taxonomists for standard genome sequencing and annotation.</title>
        <authorList>
            <consortium name="The Broad Institute Genomics Platform"/>
            <consortium name="The Broad Institute Genome Sequencing Center for Infectious Disease"/>
            <person name="Wu L."/>
            <person name="Ma J."/>
        </authorList>
    </citation>
    <scope>NUCLEOTIDE SEQUENCE [LARGE SCALE GENOMIC DNA]</scope>
    <source>
        <strain evidence="10">JCM 11813</strain>
    </source>
</reference>
<evidence type="ECO:0000256" key="1">
    <source>
        <dbReference type="ARBA" id="ARBA00004496"/>
    </source>
</evidence>
<accession>A0ABP4F8W9</accession>
<gene>
    <name evidence="9" type="ORF">GCM10009606_38650</name>
</gene>
<comment type="caution">
    <text evidence="9">The sequence shown here is derived from an EMBL/GenBank/DDBJ whole genome shotgun (WGS) entry which is preliminary data.</text>
</comment>
<dbReference type="Gene3D" id="3.40.50.1000">
    <property type="entry name" value="HAD superfamily/HAD-like"/>
    <property type="match status" value="1"/>
</dbReference>
<dbReference type="RefSeq" id="WP_343909260.1">
    <property type="nucleotide sequence ID" value="NZ_BAAAJE010000023.1"/>
</dbReference>
<dbReference type="InterPro" id="IPR004446">
    <property type="entry name" value="Heptose_bisP_phosphatase"/>
</dbReference>
<dbReference type="Pfam" id="PF00702">
    <property type="entry name" value="Hydrolase"/>
    <property type="match status" value="1"/>
</dbReference>
<dbReference type="SUPFAM" id="SSF56784">
    <property type="entry name" value="HAD-like"/>
    <property type="match status" value="1"/>
</dbReference>
<keyword evidence="4" id="KW-0479">Metal-binding</keyword>
<evidence type="ECO:0000256" key="2">
    <source>
        <dbReference type="ARBA" id="ARBA00005628"/>
    </source>
</evidence>
<feature type="domain" description="Glycosyltransferase 2-like" evidence="8">
    <location>
        <begin position="7"/>
        <end position="128"/>
    </location>
</feature>
<evidence type="ECO:0000256" key="6">
    <source>
        <dbReference type="ARBA" id="ARBA00023277"/>
    </source>
</evidence>
<comment type="similarity">
    <text evidence="2">Belongs to the GmhB family.</text>
</comment>
<dbReference type="InterPro" id="IPR006549">
    <property type="entry name" value="HAD-SF_hydro_IIIA"/>
</dbReference>
<dbReference type="InterPro" id="IPR023214">
    <property type="entry name" value="HAD_sf"/>
</dbReference>
<dbReference type="InterPro" id="IPR036412">
    <property type="entry name" value="HAD-like_sf"/>
</dbReference>
<keyword evidence="3" id="KW-0963">Cytoplasm</keyword>